<dbReference type="InterPro" id="IPR000182">
    <property type="entry name" value="GNAT_dom"/>
</dbReference>
<dbReference type="RefSeq" id="WP_042533340.1">
    <property type="nucleotide sequence ID" value="NZ_CAXOIH010000023.1"/>
</dbReference>
<dbReference type="PROSITE" id="PS51186">
    <property type="entry name" value="GNAT"/>
    <property type="match status" value="1"/>
</dbReference>
<name>A0A0A1MTW1_9BACI</name>
<dbReference type="EMBL" id="CDGG01000001">
    <property type="protein sequence ID" value="CEI83114.1"/>
    <property type="molecule type" value="Genomic_DNA"/>
</dbReference>
<dbReference type="Gene3D" id="3.40.630.30">
    <property type="match status" value="1"/>
</dbReference>
<dbReference type="GO" id="GO:0016747">
    <property type="term" value="F:acyltransferase activity, transferring groups other than amino-acyl groups"/>
    <property type="evidence" value="ECO:0007669"/>
    <property type="project" value="InterPro"/>
</dbReference>
<gene>
    <name evidence="2" type="primary">yjbC_1</name>
    <name evidence="2" type="ORF">BN997_03005</name>
</gene>
<reference evidence="2 3" key="1">
    <citation type="submission" date="2014-11" db="EMBL/GenBank/DDBJ databases">
        <authorList>
            <person name="Urmite Genomes Urmite Genomes"/>
        </authorList>
    </citation>
    <scope>NUCLEOTIDE SEQUENCE [LARGE SCALE GENOMIC DNA]</scope>
    <source>
        <strain evidence="2 3">Oc5</strain>
    </source>
</reference>
<evidence type="ECO:0000313" key="3">
    <source>
        <dbReference type="Proteomes" id="UP000040453"/>
    </source>
</evidence>
<protein>
    <submittedName>
        <fullName evidence="2">Putative acetyltransferase YjbC</fullName>
    </submittedName>
</protein>
<dbReference type="Pfam" id="PF13508">
    <property type="entry name" value="Acetyltransf_7"/>
    <property type="match status" value="1"/>
</dbReference>
<dbReference type="InterPro" id="IPR016181">
    <property type="entry name" value="Acyl_CoA_acyltransferase"/>
</dbReference>
<dbReference type="Proteomes" id="UP000040453">
    <property type="component" value="Unassembled WGS sequence"/>
</dbReference>
<sequence length="180" mass="21864">MDWFQRLNGYFPVEEMKAEEQLKALLVDKPNHYHKDESDLHIMMYAEYADFVFVDFLWVSERARGKGIGKKLIQQLKNKRKTIILEVEPVDERDEDTEKRLRFYFREGFKVSERISYRFQALVSHTEIELDIMYWDEQEKTNEQLLDYMITIYEEIHSYKQKEIYGFDPKLTSDVLRLKA</sequence>
<evidence type="ECO:0000259" key="1">
    <source>
        <dbReference type="PROSITE" id="PS51186"/>
    </source>
</evidence>
<dbReference type="SUPFAM" id="SSF55729">
    <property type="entry name" value="Acyl-CoA N-acyltransferases (Nat)"/>
    <property type="match status" value="1"/>
</dbReference>
<dbReference type="CDD" id="cd04301">
    <property type="entry name" value="NAT_SF"/>
    <property type="match status" value="1"/>
</dbReference>
<proteinExistence type="predicted"/>
<keyword evidence="2" id="KW-0808">Transferase</keyword>
<feature type="domain" description="N-acetyltransferase" evidence="1">
    <location>
        <begin position="1"/>
        <end position="133"/>
    </location>
</feature>
<dbReference type="OrthoDB" id="2425381at2"/>
<keyword evidence="3" id="KW-1185">Reference proteome</keyword>
<dbReference type="STRING" id="545501.BN997_03005"/>
<dbReference type="AlphaFoldDB" id="A0A0A1MTW1"/>
<organism evidence="2 3">
    <name type="scientific">Oceanobacillus oncorhynchi</name>
    <dbReference type="NCBI Taxonomy" id="545501"/>
    <lineage>
        <taxon>Bacteria</taxon>
        <taxon>Bacillati</taxon>
        <taxon>Bacillota</taxon>
        <taxon>Bacilli</taxon>
        <taxon>Bacillales</taxon>
        <taxon>Bacillaceae</taxon>
        <taxon>Oceanobacillus</taxon>
    </lineage>
</organism>
<accession>A0A0A1MTW1</accession>
<evidence type="ECO:0000313" key="2">
    <source>
        <dbReference type="EMBL" id="CEI83114.1"/>
    </source>
</evidence>